<feature type="binding site" evidence="2">
    <location>
        <position position="74"/>
    </location>
    <ligand>
        <name>Mg(2+)</name>
        <dbReference type="ChEBI" id="CHEBI:18420"/>
        <label>3</label>
    </ligand>
</feature>
<dbReference type="HAMAP" id="MF_02128">
    <property type="entry name" value="TMP_kinase"/>
    <property type="match status" value="1"/>
</dbReference>
<dbReference type="Gene3D" id="3.90.650.10">
    <property type="entry name" value="PurM-like C-terminal domain"/>
    <property type="match status" value="1"/>
</dbReference>
<feature type="binding site" evidence="2">
    <location>
        <position position="46"/>
    </location>
    <ligand>
        <name>Mg(2+)</name>
        <dbReference type="ChEBI" id="CHEBI:18420"/>
        <label>2</label>
    </ligand>
</feature>
<dbReference type="Gene3D" id="3.30.1330.10">
    <property type="entry name" value="PurM-like, N-terminal domain"/>
    <property type="match status" value="1"/>
</dbReference>
<keyword evidence="2" id="KW-0479">Metal-binding</keyword>
<feature type="binding site" evidence="2">
    <location>
        <position position="29"/>
    </location>
    <ligand>
        <name>Mg(2+)</name>
        <dbReference type="ChEBI" id="CHEBI:18420"/>
        <label>4</label>
    </ligand>
</feature>
<comment type="similarity">
    <text evidence="2">Belongs to the thiamine-monophosphate kinase family.</text>
</comment>
<comment type="caution">
    <text evidence="5">The sequence shown here is derived from an EMBL/GenBank/DDBJ whole genome shotgun (WGS) entry which is preliminary data.</text>
</comment>
<dbReference type="Proteomes" id="UP000198157">
    <property type="component" value="Unassembled WGS sequence"/>
</dbReference>
<evidence type="ECO:0000259" key="4">
    <source>
        <dbReference type="Pfam" id="PF02769"/>
    </source>
</evidence>
<dbReference type="OrthoDB" id="9802811at2"/>
<dbReference type="SUPFAM" id="SSF56042">
    <property type="entry name" value="PurM C-terminal domain-like"/>
    <property type="match status" value="1"/>
</dbReference>
<proteinExistence type="inferred from homology"/>
<feature type="domain" description="PurM-like C-terminal" evidence="4">
    <location>
        <begin position="149"/>
        <end position="305"/>
    </location>
</feature>
<dbReference type="GO" id="GO:0009030">
    <property type="term" value="F:thiamine-phosphate kinase activity"/>
    <property type="evidence" value="ECO:0007669"/>
    <property type="project" value="UniProtKB-UniRule"/>
</dbReference>
<keyword evidence="2 5" id="KW-0418">Kinase</keyword>
<keyword evidence="2" id="KW-0808">Transferase</keyword>
<accession>A0A246HLJ6</accession>
<keyword evidence="2" id="KW-0067">ATP-binding</keyword>
<dbReference type="EC" id="2.7.4.16" evidence="2"/>
<feature type="binding site" evidence="2">
    <location>
        <position position="121"/>
    </location>
    <ligand>
        <name>Mg(2+)</name>
        <dbReference type="ChEBI" id="CHEBI:18420"/>
        <label>1</label>
    </ligand>
</feature>
<feature type="binding site" evidence="2">
    <location>
        <position position="215"/>
    </location>
    <ligand>
        <name>Mg(2+)</name>
        <dbReference type="ChEBI" id="CHEBI:18420"/>
        <label>3</label>
    </ligand>
</feature>
<evidence type="ECO:0000256" key="2">
    <source>
        <dbReference type="HAMAP-Rule" id="MF_02128"/>
    </source>
</evidence>
<feature type="binding site" evidence="2">
    <location>
        <position position="74"/>
    </location>
    <ligand>
        <name>Mg(2+)</name>
        <dbReference type="ChEBI" id="CHEBI:18420"/>
        <label>2</label>
    </ligand>
</feature>
<feature type="domain" description="PurM-like N-terminal" evidence="3">
    <location>
        <begin position="27"/>
        <end position="137"/>
    </location>
</feature>
<dbReference type="GO" id="GO:0005524">
    <property type="term" value="F:ATP binding"/>
    <property type="evidence" value="ECO:0007669"/>
    <property type="project" value="UniProtKB-UniRule"/>
</dbReference>
<keyword evidence="1 2" id="KW-0784">Thiamine biosynthesis</keyword>
<feature type="binding site" evidence="2">
    <location>
        <position position="74"/>
    </location>
    <ligand>
        <name>Mg(2+)</name>
        <dbReference type="ChEBI" id="CHEBI:18420"/>
        <label>4</label>
    </ligand>
</feature>
<feature type="binding site" evidence="2">
    <location>
        <position position="317"/>
    </location>
    <ligand>
        <name>substrate</name>
    </ligand>
</feature>
<dbReference type="PANTHER" id="PTHR30270">
    <property type="entry name" value="THIAMINE-MONOPHOSPHATE KINASE"/>
    <property type="match status" value="1"/>
</dbReference>
<dbReference type="InterPro" id="IPR036676">
    <property type="entry name" value="PurM-like_C_sf"/>
</dbReference>
<evidence type="ECO:0000313" key="6">
    <source>
        <dbReference type="Proteomes" id="UP000198157"/>
    </source>
</evidence>
<dbReference type="GO" id="GO:0009229">
    <property type="term" value="P:thiamine diphosphate biosynthetic process"/>
    <property type="evidence" value="ECO:0007669"/>
    <property type="project" value="UniProtKB-UniRule"/>
</dbReference>
<evidence type="ECO:0000313" key="5">
    <source>
        <dbReference type="EMBL" id="OWQ52994.1"/>
    </source>
</evidence>
<feature type="binding site" evidence="2">
    <location>
        <position position="53"/>
    </location>
    <ligand>
        <name>substrate</name>
    </ligand>
</feature>
<comment type="miscellaneous">
    <text evidence="2">Reaction mechanism of ThiL seems to utilize a direct, inline transfer of the gamma-phosphate of ATP to TMP rather than a phosphorylated enzyme intermediate.</text>
</comment>
<dbReference type="AlphaFoldDB" id="A0A246HLJ6"/>
<dbReference type="GO" id="GO:0009228">
    <property type="term" value="P:thiamine biosynthetic process"/>
    <property type="evidence" value="ECO:0007669"/>
    <property type="project" value="UniProtKB-KW"/>
</dbReference>
<dbReference type="SUPFAM" id="SSF55326">
    <property type="entry name" value="PurM N-terminal domain-like"/>
    <property type="match status" value="1"/>
</dbReference>
<feature type="binding site" evidence="2">
    <location>
        <position position="218"/>
    </location>
    <ligand>
        <name>Mg(2+)</name>
        <dbReference type="ChEBI" id="CHEBI:18420"/>
        <label>5</label>
    </ligand>
</feature>
<feature type="binding site" evidence="2">
    <location>
        <begin position="120"/>
        <end position="121"/>
    </location>
    <ligand>
        <name>ATP</name>
        <dbReference type="ChEBI" id="CHEBI:30616"/>
    </ligand>
</feature>
<reference evidence="5 6" key="1">
    <citation type="submission" date="2017-06" db="EMBL/GenBank/DDBJ databases">
        <authorList>
            <person name="Kim H.J."/>
            <person name="Triplett B.A."/>
        </authorList>
    </citation>
    <scope>NUCLEOTIDE SEQUENCE [LARGE SCALE GENOMIC DNA]</scope>
    <source>
        <strain evidence="5 6">13146</strain>
    </source>
</reference>
<comment type="pathway">
    <text evidence="2">Cofactor biosynthesis; thiamine diphosphate biosynthesis; thiamine diphosphate from thiamine phosphate: step 1/1.</text>
</comment>
<dbReference type="NCBIfam" id="TIGR01379">
    <property type="entry name" value="thiL"/>
    <property type="match status" value="1"/>
</dbReference>
<dbReference type="InterPro" id="IPR010918">
    <property type="entry name" value="PurM-like_C_dom"/>
</dbReference>
<dbReference type="UniPathway" id="UPA00060">
    <property type="reaction ID" value="UER00142"/>
</dbReference>
<evidence type="ECO:0000259" key="3">
    <source>
        <dbReference type="Pfam" id="PF00586"/>
    </source>
</evidence>
<organism evidence="5 6">
    <name type="scientific">Stenotrophomonas maltophilia</name>
    <name type="common">Pseudomonas maltophilia</name>
    <name type="synonym">Xanthomonas maltophilia</name>
    <dbReference type="NCBI Taxonomy" id="40324"/>
    <lineage>
        <taxon>Bacteria</taxon>
        <taxon>Pseudomonadati</taxon>
        <taxon>Pseudomonadota</taxon>
        <taxon>Gammaproteobacteria</taxon>
        <taxon>Lysobacterales</taxon>
        <taxon>Lysobacteraceae</taxon>
        <taxon>Stenotrophomonas</taxon>
        <taxon>Stenotrophomonas maltophilia group</taxon>
    </lineage>
</organism>
<comment type="caution">
    <text evidence="2">Lacks conserved residue(s) required for the propagation of feature annotation.</text>
</comment>
<feature type="binding site" evidence="2">
    <location>
        <position position="266"/>
    </location>
    <ligand>
        <name>substrate</name>
    </ligand>
</feature>
<dbReference type="EMBL" id="NIVS01000022">
    <property type="protein sequence ID" value="OWQ52994.1"/>
    <property type="molecule type" value="Genomic_DNA"/>
</dbReference>
<evidence type="ECO:0000256" key="1">
    <source>
        <dbReference type="ARBA" id="ARBA00022977"/>
    </source>
</evidence>
<dbReference type="PIRSF" id="PIRSF005303">
    <property type="entry name" value="Thiam_monoph_kin"/>
    <property type="match status" value="1"/>
</dbReference>
<dbReference type="Pfam" id="PF02769">
    <property type="entry name" value="AIRS_C"/>
    <property type="match status" value="1"/>
</dbReference>
<name>A0A246HLJ6_STEMA</name>
<keyword evidence="2" id="KW-0460">Magnesium</keyword>
<keyword evidence="2" id="KW-0547">Nucleotide-binding</keyword>
<comment type="catalytic activity">
    <reaction evidence="2">
        <text>thiamine phosphate + ATP = thiamine diphosphate + ADP</text>
        <dbReference type="Rhea" id="RHEA:15913"/>
        <dbReference type="ChEBI" id="CHEBI:30616"/>
        <dbReference type="ChEBI" id="CHEBI:37575"/>
        <dbReference type="ChEBI" id="CHEBI:58937"/>
        <dbReference type="ChEBI" id="CHEBI:456216"/>
        <dbReference type="EC" id="2.7.4.16"/>
    </reaction>
</comment>
<dbReference type="Pfam" id="PF00586">
    <property type="entry name" value="AIRS"/>
    <property type="match status" value="1"/>
</dbReference>
<dbReference type="GO" id="GO:0000287">
    <property type="term" value="F:magnesium ion binding"/>
    <property type="evidence" value="ECO:0007669"/>
    <property type="project" value="UniProtKB-UniRule"/>
</dbReference>
<gene>
    <name evidence="2 5" type="primary">thiL</name>
    <name evidence="5" type="ORF">CEE60_11275</name>
</gene>
<dbReference type="PANTHER" id="PTHR30270:SF0">
    <property type="entry name" value="THIAMINE-MONOPHOSPHATE KINASE"/>
    <property type="match status" value="1"/>
</dbReference>
<dbReference type="InterPro" id="IPR006283">
    <property type="entry name" value="ThiL-like"/>
</dbReference>
<feature type="binding site" evidence="2">
    <location>
        <position position="46"/>
    </location>
    <ligand>
        <name>Mg(2+)</name>
        <dbReference type="ChEBI" id="CHEBI:18420"/>
        <label>1</label>
    </ligand>
</feature>
<feature type="binding site" evidence="2">
    <location>
        <position position="145"/>
    </location>
    <ligand>
        <name>ATP</name>
        <dbReference type="ChEBI" id="CHEBI:30616"/>
    </ligand>
</feature>
<dbReference type="InterPro" id="IPR016188">
    <property type="entry name" value="PurM-like_N"/>
</dbReference>
<feature type="binding site" evidence="2">
    <location>
        <position position="29"/>
    </location>
    <ligand>
        <name>Mg(2+)</name>
        <dbReference type="ChEBI" id="CHEBI:18420"/>
        <label>3</label>
    </ligand>
</feature>
<sequence>MSLAEFDLIDRIRARTTVRADVVLGIGDDAALLQPRAGEQLVITADTLNSGVHFPAETPAFDIGWKTLAVNLSDLAAMGARPAWCTLALSLPQADADWIEGFADGFFALADEHDIVLVGGDTTRGPLSLSVTAMGQVAPGQALRRDRAQVGDDIWVSGTLGDAAGALRLWQQNRLKVAVATLLNDDETLRQRLLRPVPRVTLGLRLRAYAHAAVDISDGLLSDLGHIAARSGVRADVEADALPISSALRAQLGREGARDCALRGGDDYELCFTVAPSQRDAIHALSASLDLPLTRIGRIVEGQGVHCADVAASDGGYEHFAERR</sequence>
<comment type="function">
    <text evidence="2">Catalyzes the ATP-dependent phosphorylation of thiamine-monophosphate (TMP) to form thiamine-pyrophosphate (TPP), the active form of vitamin B1.</text>
</comment>
<feature type="binding site" evidence="2">
    <location>
        <position position="217"/>
    </location>
    <ligand>
        <name>ATP</name>
        <dbReference type="ChEBI" id="CHEBI:30616"/>
    </ligand>
</feature>
<feature type="binding site" evidence="2">
    <location>
        <position position="44"/>
    </location>
    <ligand>
        <name>Mg(2+)</name>
        <dbReference type="ChEBI" id="CHEBI:18420"/>
        <label>4</label>
    </ligand>
</feature>
<protein>
    <recommendedName>
        <fullName evidence="2">Thiamine-monophosphate kinase</fullName>
        <shortName evidence="2">TMP kinase</shortName>
        <shortName evidence="2">Thiamine-phosphate kinase</shortName>
        <ecNumber evidence="2">2.7.4.16</ecNumber>
    </recommendedName>
</protein>
<dbReference type="CDD" id="cd02194">
    <property type="entry name" value="ThiL"/>
    <property type="match status" value="1"/>
</dbReference>
<dbReference type="InterPro" id="IPR036921">
    <property type="entry name" value="PurM-like_N_sf"/>
</dbReference>